<keyword evidence="7" id="KW-0479">Metal-binding</keyword>
<dbReference type="GO" id="GO:0004000">
    <property type="term" value="F:adenosine deaminase activity"/>
    <property type="evidence" value="ECO:0007669"/>
    <property type="project" value="InterPro"/>
</dbReference>
<dbReference type="EC" id="3.5.4.4" evidence="4"/>
<dbReference type="PANTHER" id="PTHR11409">
    <property type="entry name" value="ADENOSINE DEAMINASE"/>
    <property type="match status" value="1"/>
</dbReference>
<evidence type="ECO:0000259" key="13">
    <source>
        <dbReference type="Pfam" id="PF08451"/>
    </source>
</evidence>
<dbReference type="InterPro" id="IPR006330">
    <property type="entry name" value="Ado/ade_deaminase"/>
</dbReference>
<evidence type="ECO:0000256" key="1">
    <source>
        <dbReference type="ARBA" id="ARBA00001947"/>
    </source>
</evidence>
<dbReference type="SUPFAM" id="SSF51556">
    <property type="entry name" value="Metallo-dependent hydrolases"/>
    <property type="match status" value="1"/>
</dbReference>
<dbReference type="GO" id="GO:0006154">
    <property type="term" value="P:adenosine catabolic process"/>
    <property type="evidence" value="ECO:0007669"/>
    <property type="project" value="InterPro"/>
</dbReference>
<dbReference type="EMBL" id="KZ149898">
    <property type="protein sequence ID" value="PZC78640.1"/>
    <property type="molecule type" value="Genomic_DNA"/>
</dbReference>
<comment type="subcellular location">
    <subcellularLocation>
        <location evidence="2">Secreted</location>
    </subcellularLocation>
</comment>
<evidence type="ECO:0000256" key="8">
    <source>
        <dbReference type="ARBA" id="ARBA00022729"/>
    </source>
</evidence>
<comment type="cofactor">
    <cofactor evidence="1">
        <name>Zn(2+)</name>
        <dbReference type="ChEBI" id="CHEBI:29105"/>
    </cofactor>
</comment>
<organism evidence="14 15">
    <name type="scientific">Helicoverpa armigera</name>
    <name type="common">Cotton bollworm</name>
    <name type="synonym">Heliothis armigera</name>
    <dbReference type="NCBI Taxonomy" id="29058"/>
    <lineage>
        <taxon>Eukaryota</taxon>
        <taxon>Metazoa</taxon>
        <taxon>Ecdysozoa</taxon>
        <taxon>Arthropoda</taxon>
        <taxon>Hexapoda</taxon>
        <taxon>Insecta</taxon>
        <taxon>Pterygota</taxon>
        <taxon>Neoptera</taxon>
        <taxon>Endopterygota</taxon>
        <taxon>Lepidoptera</taxon>
        <taxon>Glossata</taxon>
        <taxon>Ditrysia</taxon>
        <taxon>Noctuoidea</taxon>
        <taxon>Noctuidae</taxon>
        <taxon>Heliothinae</taxon>
        <taxon>Helicoverpa</taxon>
    </lineage>
</organism>
<sequence length="513" mass="59436">MWILPIFILSSVVLSDAQNVEKVLKERQFLMEKELSMMLGSSIELSDSELKANEIIMDLKMNEIENGFLHPNNFNLSKHFFEYKDLVKKKKLYKVLKDMPKGAILHAHDTGILSPDYMVELTYWDNLWVCFVKGNNDIQFQFSKRTPTSSCASKWKLMKDARKAARSLAKFDADLRTHFTLVIDKPNEVYTDVNTVWQKFQRYFISSGPLLTYKPVWEKYYYDTLLALREDNIMYLEIRSVLPSLYDLEGNTYDPVATAESYKRVTEKFMNDYPDFFGAKLIYAPLKLVNKRTLQEYIKTAMEIKALMPDFLVGFDLVGQEDLGVPLKEFMPELSRLSDDIDLYLHAGETNWYGTTSDENLFDAIALGAKRIGHAFALIKHPLLMEEVKKREIALEINVVSNSVLKLVEDVRNHPLAAFLSLNMPVVLSSDDPGVWEAEPLTHDFYVTFVGVASRHADLRLLKQLALNSLFYSSYPEKDKLVHEFDIRWTKFIHSIVKDHWHGKNLNDRTFLS</sequence>
<evidence type="ECO:0000259" key="12">
    <source>
        <dbReference type="Pfam" id="PF00962"/>
    </source>
</evidence>
<evidence type="ECO:0000256" key="9">
    <source>
        <dbReference type="ARBA" id="ARBA00022801"/>
    </source>
</evidence>
<dbReference type="NCBIfam" id="TIGR01431">
    <property type="entry name" value="adm_rel"/>
    <property type="match status" value="1"/>
</dbReference>
<dbReference type="InterPro" id="IPR013659">
    <property type="entry name" value="A_deaminase_N"/>
</dbReference>
<name>A0A2W1C0J8_HELAM</name>
<proteinExistence type="inferred from homology"/>
<dbReference type="Pfam" id="PF08451">
    <property type="entry name" value="A_deaminase_N"/>
    <property type="match status" value="1"/>
</dbReference>
<evidence type="ECO:0000256" key="4">
    <source>
        <dbReference type="ARBA" id="ARBA00012784"/>
    </source>
</evidence>
<comment type="similarity">
    <text evidence="3">Belongs to the metallo-dependent hydrolases superfamily. Adenosine and AMP deaminases family. ADGF subfamily.</text>
</comment>
<evidence type="ECO:0000256" key="7">
    <source>
        <dbReference type="ARBA" id="ARBA00022723"/>
    </source>
</evidence>
<evidence type="ECO:0000256" key="6">
    <source>
        <dbReference type="ARBA" id="ARBA00022525"/>
    </source>
</evidence>
<dbReference type="Gene3D" id="3.20.20.140">
    <property type="entry name" value="Metal-dependent hydrolases"/>
    <property type="match status" value="1"/>
</dbReference>
<dbReference type="PANTHER" id="PTHR11409:SF39">
    <property type="entry name" value="ADENOSINE DEAMINASE 2"/>
    <property type="match status" value="1"/>
</dbReference>
<keyword evidence="9" id="KW-0378">Hydrolase</keyword>
<evidence type="ECO:0000256" key="3">
    <source>
        <dbReference type="ARBA" id="ARBA00006083"/>
    </source>
</evidence>
<evidence type="ECO:0000256" key="11">
    <source>
        <dbReference type="SAM" id="SignalP"/>
    </source>
</evidence>
<protein>
    <recommendedName>
        <fullName evidence="5">Adenosine deaminase</fullName>
        <ecNumber evidence="4">3.5.4.4</ecNumber>
    </recommendedName>
</protein>
<keyword evidence="6" id="KW-0964">Secreted</keyword>
<dbReference type="GO" id="GO:0046103">
    <property type="term" value="P:inosine biosynthetic process"/>
    <property type="evidence" value="ECO:0007669"/>
    <property type="project" value="TreeGrafter"/>
</dbReference>
<comment type="catalytic activity">
    <reaction evidence="10">
        <text>adenosine + H2O + H(+) = inosine + NH4(+)</text>
        <dbReference type="Rhea" id="RHEA:24408"/>
        <dbReference type="ChEBI" id="CHEBI:15377"/>
        <dbReference type="ChEBI" id="CHEBI:15378"/>
        <dbReference type="ChEBI" id="CHEBI:16335"/>
        <dbReference type="ChEBI" id="CHEBI:17596"/>
        <dbReference type="ChEBI" id="CHEBI:28938"/>
        <dbReference type="EC" id="3.5.4.4"/>
    </reaction>
</comment>
<dbReference type="InterPro" id="IPR032466">
    <property type="entry name" value="Metal_Hydrolase"/>
</dbReference>
<evidence type="ECO:0000313" key="15">
    <source>
        <dbReference type="Proteomes" id="UP000249218"/>
    </source>
</evidence>
<evidence type="ECO:0000256" key="10">
    <source>
        <dbReference type="ARBA" id="ARBA00047764"/>
    </source>
</evidence>
<evidence type="ECO:0000256" key="2">
    <source>
        <dbReference type="ARBA" id="ARBA00004613"/>
    </source>
</evidence>
<dbReference type="InterPro" id="IPR001365">
    <property type="entry name" value="A_deaminase_dom"/>
</dbReference>
<dbReference type="OrthoDB" id="7202371at2759"/>
<dbReference type="Pfam" id="PF00962">
    <property type="entry name" value="A_deaminase"/>
    <property type="match status" value="1"/>
</dbReference>
<dbReference type="AlphaFoldDB" id="A0A2W1C0J8"/>
<dbReference type="FunFam" id="3.20.20.140:FF:000017">
    <property type="entry name" value="Adenosine deaminase 2"/>
    <property type="match status" value="1"/>
</dbReference>
<gene>
    <name evidence="14" type="primary">HaOG201939</name>
    <name evidence="14" type="ORF">B5X24_HaOG201939</name>
</gene>
<dbReference type="GO" id="GO:0005615">
    <property type="term" value="C:extracellular space"/>
    <property type="evidence" value="ECO:0007669"/>
    <property type="project" value="InterPro"/>
</dbReference>
<feature type="chain" id="PRO_5016019180" description="Adenosine deaminase" evidence="11">
    <location>
        <begin position="18"/>
        <end position="513"/>
    </location>
</feature>
<dbReference type="GO" id="GO:0046872">
    <property type="term" value="F:metal ion binding"/>
    <property type="evidence" value="ECO:0007669"/>
    <property type="project" value="UniProtKB-KW"/>
</dbReference>
<evidence type="ECO:0000313" key="14">
    <source>
        <dbReference type="EMBL" id="PZC78640.1"/>
    </source>
</evidence>
<feature type="domain" description="Adenosine deaminase" evidence="12">
    <location>
        <begin position="193"/>
        <end position="480"/>
    </location>
</feature>
<keyword evidence="15" id="KW-1185">Reference proteome</keyword>
<accession>A0A2W1C0J8</accession>
<reference evidence="14 15" key="1">
    <citation type="journal article" date="2017" name="BMC Biol.">
        <title>Genomic innovations, transcriptional plasticity and gene loss underlying the evolution and divergence of two highly polyphagous and invasive Helicoverpa pest species.</title>
        <authorList>
            <person name="Pearce S.L."/>
            <person name="Clarke D.F."/>
            <person name="East P.D."/>
            <person name="Elfekih S."/>
            <person name="Gordon K.H."/>
            <person name="Jermiin L.S."/>
            <person name="McGaughran A."/>
            <person name="Oakeshott J.G."/>
            <person name="Papanikolaou A."/>
            <person name="Perera O.P."/>
            <person name="Rane R.V."/>
            <person name="Richards S."/>
            <person name="Tay W.T."/>
            <person name="Walsh T.K."/>
            <person name="Anderson A."/>
            <person name="Anderson C.J."/>
            <person name="Asgari S."/>
            <person name="Board P.G."/>
            <person name="Bretschneider A."/>
            <person name="Campbell P.M."/>
            <person name="Chertemps T."/>
            <person name="Christeller J.T."/>
            <person name="Coppin C.W."/>
            <person name="Downes S.J."/>
            <person name="Duan G."/>
            <person name="Farnsworth C.A."/>
            <person name="Good R.T."/>
            <person name="Han L.B."/>
            <person name="Han Y.C."/>
            <person name="Hatje K."/>
            <person name="Horne I."/>
            <person name="Huang Y.P."/>
            <person name="Hughes D.S."/>
            <person name="Jacquin-Joly E."/>
            <person name="James W."/>
            <person name="Jhangiani S."/>
            <person name="Kollmar M."/>
            <person name="Kuwar S.S."/>
            <person name="Li S."/>
            <person name="Liu N.Y."/>
            <person name="Maibeche M.T."/>
            <person name="Miller J.R."/>
            <person name="Montagne N."/>
            <person name="Perry T."/>
            <person name="Qu J."/>
            <person name="Song S.V."/>
            <person name="Sutton G.G."/>
            <person name="Vogel H."/>
            <person name="Walenz B.P."/>
            <person name="Xu W."/>
            <person name="Zhang H.J."/>
            <person name="Zou Z."/>
            <person name="Batterham P."/>
            <person name="Edwards O.R."/>
            <person name="Feyereisen R."/>
            <person name="Gibbs R.A."/>
            <person name="Heckel D.G."/>
            <person name="McGrath A."/>
            <person name="Robin C."/>
            <person name="Scherer S.E."/>
            <person name="Worley K.C."/>
            <person name="Wu Y.D."/>
        </authorList>
    </citation>
    <scope>NUCLEOTIDE SEQUENCE [LARGE SCALE GENOMIC DNA]</scope>
    <source>
        <strain evidence="14">Harm_GR_Male_#8</strain>
        <tissue evidence="14">Whole organism</tissue>
    </source>
</reference>
<dbReference type="InterPro" id="IPR006331">
    <property type="entry name" value="ADGF"/>
</dbReference>
<feature type="signal peptide" evidence="11">
    <location>
        <begin position="1"/>
        <end position="17"/>
    </location>
</feature>
<evidence type="ECO:0000256" key="5">
    <source>
        <dbReference type="ARBA" id="ARBA00018099"/>
    </source>
</evidence>
<feature type="domain" description="Adenosine/AMP deaminase N-terminal" evidence="13">
    <location>
        <begin position="10"/>
        <end position="96"/>
    </location>
</feature>
<dbReference type="Proteomes" id="UP000249218">
    <property type="component" value="Unassembled WGS sequence"/>
</dbReference>
<keyword evidence="8 11" id="KW-0732">Signal</keyword>